<dbReference type="Proteomes" id="UP001612741">
    <property type="component" value="Unassembled WGS sequence"/>
</dbReference>
<evidence type="ECO:0000313" key="4">
    <source>
        <dbReference type="Proteomes" id="UP001612741"/>
    </source>
</evidence>
<organism evidence="3 4">
    <name type="scientific">Nonomuraea typhae</name>
    <dbReference type="NCBI Taxonomy" id="2603600"/>
    <lineage>
        <taxon>Bacteria</taxon>
        <taxon>Bacillati</taxon>
        <taxon>Actinomycetota</taxon>
        <taxon>Actinomycetes</taxon>
        <taxon>Streptosporangiales</taxon>
        <taxon>Streptosporangiaceae</taxon>
        <taxon>Nonomuraea</taxon>
    </lineage>
</organism>
<feature type="compositionally biased region" description="Basic residues" evidence="1">
    <location>
        <begin position="103"/>
        <end position="115"/>
    </location>
</feature>
<comment type="caution">
    <text evidence="3">The sequence shown here is derived from an EMBL/GenBank/DDBJ whole genome shotgun (WGS) entry which is preliminary data.</text>
</comment>
<evidence type="ECO:0000313" key="3">
    <source>
        <dbReference type="EMBL" id="MFI6500679.1"/>
    </source>
</evidence>
<sequence length="115" mass="12389">MSRFKSTLMAAALTTALAGGTIVLGAATAGAASAATSVTAASPVLTGRGSCWYRGKKCTYKLETNRPRSRFFAGHWRLNKKYCPGGKYKKSGYGPCSKGPKTGPKHRYHKNMWLQ</sequence>
<name>A0ABW7YXM6_9ACTN</name>
<protein>
    <submittedName>
        <fullName evidence="3">Uncharacterized protein</fullName>
    </submittedName>
</protein>
<dbReference type="EMBL" id="JBITGY010000006">
    <property type="protein sequence ID" value="MFI6500679.1"/>
    <property type="molecule type" value="Genomic_DNA"/>
</dbReference>
<dbReference type="RefSeq" id="WP_397084727.1">
    <property type="nucleotide sequence ID" value="NZ_JBITGY010000006.1"/>
</dbReference>
<feature type="region of interest" description="Disordered" evidence="1">
    <location>
        <begin position="94"/>
        <end position="115"/>
    </location>
</feature>
<gene>
    <name evidence="3" type="ORF">ACIBG2_25105</name>
</gene>
<accession>A0ABW7YXM6</accession>
<evidence type="ECO:0000256" key="1">
    <source>
        <dbReference type="SAM" id="MobiDB-lite"/>
    </source>
</evidence>
<proteinExistence type="predicted"/>
<feature type="signal peptide" evidence="2">
    <location>
        <begin position="1"/>
        <end position="31"/>
    </location>
</feature>
<feature type="chain" id="PRO_5045499078" evidence="2">
    <location>
        <begin position="32"/>
        <end position="115"/>
    </location>
</feature>
<evidence type="ECO:0000256" key="2">
    <source>
        <dbReference type="SAM" id="SignalP"/>
    </source>
</evidence>
<reference evidence="3 4" key="1">
    <citation type="submission" date="2024-10" db="EMBL/GenBank/DDBJ databases">
        <title>The Natural Products Discovery Center: Release of the First 8490 Sequenced Strains for Exploring Actinobacteria Biosynthetic Diversity.</title>
        <authorList>
            <person name="Kalkreuter E."/>
            <person name="Kautsar S.A."/>
            <person name="Yang D."/>
            <person name="Bader C.D."/>
            <person name="Teijaro C.N."/>
            <person name="Fluegel L."/>
            <person name="Davis C.M."/>
            <person name="Simpson J.R."/>
            <person name="Lauterbach L."/>
            <person name="Steele A.D."/>
            <person name="Gui C."/>
            <person name="Meng S."/>
            <person name="Li G."/>
            <person name="Viehrig K."/>
            <person name="Ye F."/>
            <person name="Su P."/>
            <person name="Kiefer A.F."/>
            <person name="Nichols A."/>
            <person name="Cepeda A.J."/>
            <person name="Yan W."/>
            <person name="Fan B."/>
            <person name="Jiang Y."/>
            <person name="Adhikari A."/>
            <person name="Zheng C.-J."/>
            <person name="Schuster L."/>
            <person name="Cowan T.M."/>
            <person name="Smanski M.J."/>
            <person name="Chevrette M.G."/>
            <person name="De Carvalho L.P.S."/>
            <person name="Shen B."/>
        </authorList>
    </citation>
    <scope>NUCLEOTIDE SEQUENCE [LARGE SCALE GENOMIC DNA]</scope>
    <source>
        <strain evidence="3 4">NPDC050545</strain>
    </source>
</reference>
<keyword evidence="2" id="KW-0732">Signal</keyword>
<keyword evidence="4" id="KW-1185">Reference proteome</keyword>